<evidence type="ECO:0000313" key="2">
    <source>
        <dbReference type="EMBL" id="OLP99580.1"/>
    </source>
</evidence>
<dbReference type="EMBL" id="LSRX01000356">
    <property type="protein sequence ID" value="OLP99580.1"/>
    <property type="molecule type" value="Genomic_DNA"/>
</dbReference>
<dbReference type="AlphaFoldDB" id="A0A1Q9DWN6"/>
<feature type="compositionally biased region" description="Low complexity" evidence="1">
    <location>
        <begin position="487"/>
        <end position="496"/>
    </location>
</feature>
<comment type="caution">
    <text evidence="2">The sequence shown here is derived from an EMBL/GenBank/DDBJ whole genome shotgun (WGS) entry which is preliminary data.</text>
</comment>
<organism evidence="2 3">
    <name type="scientific">Symbiodinium microadriaticum</name>
    <name type="common">Dinoflagellate</name>
    <name type="synonym">Zooxanthella microadriatica</name>
    <dbReference type="NCBI Taxonomy" id="2951"/>
    <lineage>
        <taxon>Eukaryota</taxon>
        <taxon>Sar</taxon>
        <taxon>Alveolata</taxon>
        <taxon>Dinophyceae</taxon>
        <taxon>Suessiales</taxon>
        <taxon>Symbiodiniaceae</taxon>
        <taxon>Symbiodinium</taxon>
    </lineage>
</organism>
<protein>
    <submittedName>
        <fullName evidence="2">Uncharacterized protein</fullName>
    </submittedName>
</protein>
<gene>
    <name evidence="2" type="ORF">AK812_SmicGene17837</name>
</gene>
<accession>A0A1Q9DWN6</accession>
<reference evidence="2 3" key="1">
    <citation type="submission" date="2016-02" db="EMBL/GenBank/DDBJ databases">
        <title>Genome analysis of coral dinoflagellate symbionts highlights evolutionary adaptations to a symbiotic lifestyle.</title>
        <authorList>
            <person name="Aranda M."/>
            <person name="Li Y."/>
            <person name="Liew Y.J."/>
            <person name="Baumgarten S."/>
            <person name="Simakov O."/>
            <person name="Wilson M."/>
            <person name="Piel J."/>
            <person name="Ashoor H."/>
            <person name="Bougouffa S."/>
            <person name="Bajic V.B."/>
            <person name="Ryu T."/>
            <person name="Ravasi T."/>
            <person name="Bayer T."/>
            <person name="Micklem G."/>
            <person name="Kim H."/>
            <person name="Bhak J."/>
            <person name="Lajeunesse T.C."/>
            <person name="Voolstra C.R."/>
        </authorList>
    </citation>
    <scope>NUCLEOTIDE SEQUENCE [LARGE SCALE GENOMIC DNA]</scope>
    <source>
        <strain evidence="2 3">CCMP2467</strain>
    </source>
</reference>
<dbReference type="OrthoDB" id="10459631at2759"/>
<proteinExistence type="predicted"/>
<feature type="region of interest" description="Disordered" evidence="1">
    <location>
        <begin position="528"/>
        <end position="558"/>
    </location>
</feature>
<sequence>MAGCSCHKYLPAEYRWFVIASAFHEHTHAVLLGPLAREMRRQVQPSEDPDTRSAEVDHAEVPPLVLDDLLDRWEVEVEPLLGEAAQQDARLARRARRKAQRGSTREAWQVESQERPAAWFPARHVLEAIEPPVRHLGLFFKEEVSAAAADRLATAAPSVIARAVVDWHFRGPLAELEQLEGWSWAQIRLHAETHIDKCTEADQEEGIFLRRIDRGVEALRAARELYVTYTDFGTSAASSAGWPSGTMKLLADAATEMTSRLRPVRDAAAWRVVDAAKAIEKELSQTGAESVKESWSISEHDGLQLILKVLSPAVASQGGDVASVCLDLVDRLMSLIRTLRETFDKDDLASILDDLLRAVVTLREDISVSDTAEGLEECVQQWQQFGQALSAAERLDAAVGVALGMLVVGLDYTLGWLHVFLKRGDLRAHLLNQEVSETGLRALGDQEPGASHEVCHPPSPSPVSSGSSPRGGYARRPRFKDVEDTDTTAGYSGYSSSPGAVPVAPGFETVPMNPVVPPLPREALEFSRQGTRSGSFAGRTRPGSGRPTTPSWLKPPWQRSDVPTAAMWNRPDTPSTVCDDAEVASLPRWKVVDGQYVPLKTASSGRFLPPLQTAEKDPGKKPLF</sequence>
<feature type="region of interest" description="Disordered" evidence="1">
    <location>
        <begin position="443"/>
        <end position="496"/>
    </location>
</feature>
<dbReference type="OMA" id="LKPPWQR"/>
<evidence type="ECO:0000313" key="3">
    <source>
        <dbReference type="Proteomes" id="UP000186817"/>
    </source>
</evidence>
<keyword evidence="3" id="KW-1185">Reference proteome</keyword>
<feature type="region of interest" description="Disordered" evidence="1">
    <location>
        <begin position="602"/>
        <end position="624"/>
    </location>
</feature>
<feature type="compositionally biased region" description="Basic and acidic residues" evidence="1">
    <location>
        <begin position="614"/>
        <end position="624"/>
    </location>
</feature>
<dbReference type="Proteomes" id="UP000186817">
    <property type="component" value="Unassembled WGS sequence"/>
</dbReference>
<name>A0A1Q9DWN6_SYMMI</name>
<evidence type="ECO:0000256" key="1">
    <source>
        <dbReference type="SAM" id="MobiDB-lite"/>
    </source>
</evidence>